<comment type="similarity">
    <text evidence="2">Belongs to the ATPase delta chain family.</text>
</comment>
<evidence type="ECO:0000256" key="1">
    <source>
        <dbReference type="ARBA" id="ARBA00004273"/>
    </source>
</evidence>
<keyword evidence="7" id="KW-0406">Ion transport</keyword>
<dbReference type="AlphaFoldDB" id="A0A6M2DDT0"/>
<keyword evidence="3" id="KW-0813">Transport</keyword>
<dbReference type="PANTHER" id="PTHR11910">
    <property type="entry name" value="ATP SYNTHASE DELTA CHAIN"/>
    <property type="match status" value="1"/>
</dbReference>
<evidence type="ECO:0000256" key="5">
    <source>
        <dbReference type="ARBA" id="ARBA00022792"/>
    </source>
</evidence>
<evidence type="ECO:0000256" key="3">
    <source>
        <dbReference type="ARBA" id="ARBA00022448"/>
    </source>
</evidence>
<keyword evidence="8" id="KW-0496">Mitochondrion</keyword>
<dbReference type="SUPFAM" id="SSF47928">
    <property type="entry name" value="N-terminal domain of the delta subunit of the F1F0-ATP synthase"/>
    <property type="match status" value="1"/>
</dbReference>
<dbReference type="Pfam" id="PF00213">
    <property type="entry name" value="OSCP"/>
    <property type="match status" value="1"/>
</dbReference>
<evidence type="ECO:0000313" key="12">
    <source>
        <dbReference type="EMBL" id="NOV44342.1"/>
    </source>
</evidence>
<dbReference type="NCBIfam" id="TIGR01145">
    <property type="entry name" value="ATP_synt_delta"/>
    <property type="match status" value="1"/>
</dbReference>
<evidence type="ECO:0000256" key="9">
    <source>
        <dbReference type="ARBA" id="ARBA00023136"/>
    </source>
</evidence>
<keyword evidence="9" id="KW-0472">Membrane</keyword>
<evidence type="ECO:0000256" key="7">
    <source>
        <dbReference type="ARBA" id="ARBA00023065"/>
    </source>
</evidence>
<dbReference type="HAMAP" id="MF_01416">
    <property type="entry name" value="ATP_synth_delta_bact"/>
    <property type="match status" value="1"/>
</dbReference>
<dbReference type="GO" id="GO:0005743">
    <property type="term" value="C:mitochondrial inner membrane"/>
    <property type="evidence" value="ECO:0007669"/>
    <property type="project" value="UniProtKB-SubCell"/>
</dbReference>
<dbReference type="Gene3D" id="1.10.520.20">
    <property type="entry name" value="N-terminal domain of the delta subunit of the F1F0-ATP synthase"/>
    <property type="match status" value="1"/>
</dbReference>
<keyword evidence="10" id="KW-0066">ATP synthesis</keyword>
<name>A0A6M2DDT0_XENCH</name>
<dbReference type="InterPro" id="IPR000711">
    <property type="entry name" value="ATPase_OSCP/dsu"/>
</dbReference>
<keyword evidence="5" id="KW-0999">Mitochondrion inner membrane</keyword>
<evidence type="ECO:0000256" key="2">
    <source>
        <dbReference type="ARBA" id="ARBA00007046"/>
    </source>
</evidence>
<dbReference type="PRINTS" id="PR00125">
    <property type="entry name" value="ATPASEDELTA"/>
</dbReference>
<evidence type="ECO:0000256" key="6">
    <source>
        <dbReference type="ARBA" id="ARBA00022946"/>
    </source>
</evidence>
<keyword evidence="6" id="KW-0809">Transit peptide</keyword>
<proteinExistence type="inferred from homology"/>
<dbReference type="InterPro" id="IPR026015">
    <property type="entry name" value="ATP_synth_OSCP/delta_N_sf"/>
</dbReference>
<comment type="subcellular location">
    <subcellularLocation>
        <location evidence="1">Mitochondrion inner membrane</location>
    </subcellularLocation>
</comment>
<evidence type="ECO:0000256" key="10">
    <source>
        <dbReference type="ARBA" id="ARBA00023310"/>
    </source>
</evidence>
<evidence type="ECO:0000256" key="11">
    <source>
        <dbReference type="ARBA" id="ARBA00033369"/>
    </source>
</evidence>
<reference evidence="12" key="1">
    <citation type="submission" date="2020-03" db="EMBL/GenBank/DDBJ databases">
        <title>Transcriptomic Profiling of the Digestive Tract of the Rat Flea, Xenopsylla cheopis, Following Blood Feeding and Infection with Yersinia pestis.</title>
        <authorList>
            <person name="Bland D.M."/>
            <person name="Martens C.A."/>
            <person name="Virtaneva K."/>
            <person name="Kanakabandi K."/>
            <person name="Long D."/>
            <person name="Rosenke R."/>
            <person name="Saturday G.A."/>
            <person name="Hoyt F.H."/>
            <person name="Bruno D.P."/>
            <person name="Ribeiro J.M.C."/>
            <person name="Hinnebusch J."/>
        </authorList>
    </citation>
    <scope>NUCLEOTIDE SEQUENCE</scope>
</reference>
<dbReference type="GO" id="GO:0046933">
    <property type="term" value="F:proton-transporting ATP synthase activity, rotational mechanism"/>
    <property type="evidence" value="ECO:0007669"/>
    <property type="project" value="InterPro"/>
</dbReference>
<accession>A0A6M2DDT0</accession>
<evidence type="ECO:0000256" key="8">
    <source>
        <dbReference type="ARBA" id="ARBA00023128"/>
    </source>
</evidence>
<keyword evidence="4" id="KW-0375">Hydrogen ion transport</keyword>
<dbReference type="FunFam" id="1.10.520.20:FF:000002">
    <property type="entry name" value="ATP synthase subunit O, mitochondrial"/>
    <property type="match status" value="1"/>
</dbReference>
<dbReference type="EMBL" id="GIIL01000616">
    <property type="protein sequence ID" value="NOV44342.1"/>
    <property type="molecule type" value="Transcribed_RNA"/>
</dbReference>
<evidence type="ECO:0000256" key="4">
    <source>
        <dbReference type="ARBA" id="ARBA00022781"/>
    </source>
</evidence>
<sequence length="209" mass="22824">MASLKLNVVARGLSTSATASQMVKPPVQVFGIEGRYATALYSGASKNKVLDTVEKDLVKIQNNLKTDVKLRDFISNPTYKRSIKSNALKEASSKLQMAPATSNLLELLAENGRLNKLDGIINAYKIMMSAYRGEVPCEVTTAKPLDEAQRKQLETTLKGFLKAKENLLLTLKVNPTILGGMIVSIGDRYVDMSVASKVKLYTDIISTPV</sequence>
<protein>
    <recommendedName>
        <fullName evidence="11">Oligomycin sensitivity conferral protein</fullName>
    </recommendedName>
</protein>
<organism evidence="12">
    <name type="scientific">Xenopsylla cheopis</name>
    <name type="common">Oriental rat flea</name>
    <name type="synonym">Pulex cheopis</name>
    <dbReference type="NCBI Taxonomy" id="163159"/>
    <lineage>
        <taxon>Eukaryota</taxon>
        <taxon>Metazoa</taxon>
        <taxon>Ecdysozoa</taxon>
        <taxon>Arthropoda</taxon>
        <taxon>Hexapoda</taxon>
        <taxon>Insecta</taxon>
        <taxon>Pterygota</taxon>
        <taxon>Neoptera</taxon>
        <taxon>Endopterygota</taxon>
        <taxon>Siphonaptera</taxon>
        <taxon>Pulicidae</taxon>
        <taxon>Xenopsyllinae</taxon>
        <taxon>Xenopsylla</taxon>
    </lineage>
</organism>